<name>A0A3M8RJC3_9PROT</name>
<dbReference type="EMBL" id="RIZI01000117">
    <property type="protein sequence ID" value="RNF68699.1"/>
    <property type="molecule type" value="Genomic_DNA"/>
</dbReference>
<keyword evidence="1" id="KW-0812">Transmembrane</keyword>
<feature type="transmembrane region" description="Helical" evidence="1">
    <location>
        <begin position="30"/>
        <end position="52"/>
    </location>
</feature>
<keyword evidence="1" id="KW-0472">Membrane</keyword>
<feature type="transmembrane region" description="Helical" evidence="1">
    <location>
        <begin position="130"/>
        <end position="152"/>
    </location>
</feature>
<feature type="transmembrane region" description="Helical" evidence="1">
    <location>
        <begin position="186"/>
        <end position="209"/>
    </location>
</feature>
<evidence type="ECO:0000313" key="2">
    <source>
        <dbReference type="EMBL" id="RNF68699.1"/>
    </source>
</evidence>
<accession>A0A3M8RJC3</accession>
<protein>
    <submittedName>
        <fullName evidence="2">Uncharacterized protein</fullName>
    </submittedName>
</protein>
<dbReference type="AlphaFoldDB" id="A0A3M8RJC3"/>
<gene>
    <name evidence="2" type="ORF">EC580_02755</name>
</gene>
<organism evidence="2">
    <name type="scientific">Acidithiobacillus sulfuriphilus</name>
    <dbReference type="NCBI Taxonomy" id="1867749"/>
    <lineage>
        <taxon>Bacteria</taxon>
        <taxon>Pseudomonadati</taxon>
        <taxon>Pseudomonadota</taxon>
        <taxon>Acidithiobacillia</taxon>
        <taxon>Acidithiobacillales</taxon>
        <taxon>Acidithiobacillaceae</taxon>
        <taxon>Acidithiobacillus</taxon>
    </lineage>
</organism>
<keyword evidence="1" id="KW-1133">Transmembrane helix</keyword>
<comment type="caution">
    <text evidence="2">The sequence shown here is derived from an EMBL/GenBank/DDBJ whole genome shotgun (WGS) entry which is preliminary data.</text>
</comment>
<feature type="transmembrane region" description="Helical" evidence="1">
    <location>
        <begin position="64"/>
        <end position="93"/>
    </location>
</feature>
<dbReference type="RefSeq" id="WP_123101970.1">
    <property type="nucleotide sequence ID" value="NZ_CP127527.1"/>
</dbReference>
<evidence type="ECO:0000256" key="1">
    <source>
        <dbReference type="SAM" id="Phobius"/>
    </source>
</evidence>
<reference evidence="2" key="1">
    <citation type="submission" date="2018-10" db="EMBL/GenBank/DDBJ databases">
        <title>Acidithiobacillus sulfuriphilus sp. nov.: an extremely acidophilic sulfur-oxidizing chemolithotroph isolated from a neutral pH environment.</title>
        <authorList>
            <person name="Falagan C."/>
            <person name="Moya-Beltran A."/>
            <person name="Quatrini R."/>
            <person name="Johnson D.B."/>
        </authorList>
    </citation>
    <scope>NUCLEOTIDE SEQUENCE [LARGE SCALE GENOMIC DNA]</scope>
    <source>
        <strain evidence="2">CJ-2</strain>
    </source>
</reference>
<sequence>MNPSIPSVRTPQPPRWRVALELWGNLSWSALLYLFLPALAMVYAWYEIFLLYARHNSSGGAGYALFIIFLVYVLPFLGLLLISALSFSSLLLWRRYPTYRPFPWRGQRWAFAVGDTPITSRLPLFMAVPLWWAFTWRMTVLVLLVLLAWLGLIPMGPELSYPPLPPDHVLFLLQMLTPVWHNPQAAINLCGVVLPLLFVLAWVATYWLLRWPWGKTRLTVTPARG</sequence>
<proteinExistence type="predicted"/>